<dbReference type="Proteomes" id="UP000401717">
    <property type="component" value="Unassembled WGS sequence"/>
</dbReference>
<dbReference type="CDD" id="cd00082">
    <property type="entry name" value="HisKA"/>
    <property type="match status" value="1"/>
</dbReference>
<dbReference type="InterPro" id="IPR036097">
    <property type="entry name" value="HisK_dim/P_sf"/>
</dbReference>
<dbReference type="SMART" id="SM00388">
    <property type="entry name" value="HisKA"/>
    <property type="match status" value="1"/>
</dbReference>
<reference evidence="8" key="3">
    <citation type="submission" date="2021-08" db="EMBL/GenBank/DDBJ databases">
        <authorList>
            <person name="Tani A."/>
            <person name="Ola A."/>
            <person name="Ogura Y."/>
            <person name="Katsura K."/>
            <person name="Hayashi T."/>
        </authorList>
    </citation>
    <scope>NUCLEOTIDE SEQUENCE</scope>
    <source>
        <strain evidence="8">DSM 22415</strain>
    </source>
</reference>
<keyword evidence="5" id="KW-0175">Coiled coil</keyword>
<evidence type="ECO:0000313" key="8">
    <source>
        <dbReference type="EMBL" id="GJD54570.1"/>
    </source>
</evidence>
<feature type="coiled-coil region" evidence="5">
    <location>
        <begin position="135"/>
        <end position="164"/>
    </location>
</feature>
<organism evidence="9 10">
    <name type="scientific">Methylobacterium dankookense</name>
    <dbReference type="NCBI Taxonomy" id="560405"/>
    <lineage>
        <taxon>Bacteria</taxon>
        <taxon>Pseudomonadati</taxon>
        <taxon>Pseudomonadota</taxon>
        <taxon>Alphaproteobacteria</taxon>
        <taxon>Hyphomicrobiales</taxon>
        <taxon>Methylobacteriaceae</taxon>
        <taxon>Methylobacterium</taxon>
    </lineage>
</organism>
<dbReference type="EMBL" id="CABFVH010000020">
    <property type="protein sequence ID" value="VUF13482.1"/>
    <property type="molecule type" value="Genomic_DNA"/>
</dbReference>
<keyword evidence="9" id="KW-0418">Kinase</keyword>
<feature type="domain" description="Response regulatory" evidence="7">
    <location>
        <begin position="437"/>
        <end position="463"/>
    </location>
</feature>
<dbReference type="Gene3D" id="1.10.287.130">
    <property type="match status" value="1"/>
</dbReference>
<dbReference type="SUPFAM" id="SSF47384">
    <property type="entry name" value="Homodimeric domain of signal transducing histidine kinase"/>
    <property type="match status" value="1"/>
</dbReference>
<dbReference type="InterPro" id="IPR001789">
    <property type="entry name" value="Sig_transdc_resp-reg_receiver"/>
</dbReference>
<reference evidence="8" key="2">
    <citation type="journal article" date="2021" name="Front. Microbiol.">
        <title>Comprehensive Comparative Genomics and Phenotyping of Methylobacterium Species.</title>
        <authorList>
            <person name="Alessa O."/>
            <person name="Ogura Y."/>
            <person name="Fujitani Y."/>
            <person name="Takami H."/>
            <person name="Hayashi T."/>
            <person name="Sahin N."/>
            <person name="Tani A."/>
        </authorList>
    </citation>
    <scope>NUCLEOTIDE SEQUENCE</scope>
    <source>
        <strain evidence="8">DSM 22415</strain>
    </source>
</reference>
<comment type="caution">
    <text evidence="4">Lacks conserved residue(s) required for the propagation of feature annotation.</text>
</comment>
<dbReference type="Pfam" id="PF02518">
    <property type="entry name" value="HATPase_c"/>
    <property type="match status" value="1"/>
</dbReference>
<keyword evidence="11" id="KW-1185">Reference proteome</keyword>
<dbReference type="SMART" id="SM00387">
    <property type="entry name" value="HATPase_c"/>
    <property type="match status" value="1"/>
</dbReference>
<protein>
    <recommendedName>
        <fullName evidence="2">histidine kinase</fullName>
        <ecNumber evidence="2">2.7.13.3</ecNumber>
    </recommendedName>
</protein>
<dbReference type="InterPro" id="IPR005467">
    <property type="entry name" value="His_kinase_dom"/>
</dbReference>
<keyword evidence="9" id="KW-0808">Transferase</keyword>
<dbReference type="PROSITE" id="PS50109">
    <property type="entry name" value="HIS_KIN"/>
    <property type="match status" value="1"/>
</dbReference>
<evidence type="ECO:0000256" key="2">
    <source>
        <dbReference type="ARBA" id="ARBA00012438"/>
    </source>
</evidence>
<gene>
    <name evidence="9" type="primary">cckA_7</name>
    <name evidence="8" type="synonym">rcsC_4</name>
    <name evidence="8" type="ORF">IFDJLNFL_0444</name>
    <name evidence="9" type="ORF">MTDSW087_03185</name>
</gene>
<reference evidence="9 10" key="1">
    <citation type="submission" date="2019-06" db="EMBL/GenBank/DDBJ databases">
        <authorList>
            <person name="Rodrigo-Torres L."/>
            <person name="Arahal R. D."/>
            <person name="Lucena T."/>
        </authorList>
    </citation>
    <scope>NUCLEOTIDE SEQUENCE [LARGE SCALE GENOMIC DNA]</scope>
    <source>
        <strain evidence="9 10">SW08-7</strain>
    </source>
</reference>
<dbReference type="PROSITE" id="PS50110">
    <property type="entry name" value="RESPONSE_REGULATORY"/>
    <property type="match status" value="1"/>
</dbReference>
<evidence type="ECO:0000256" key="4">
    <source>
        <dbReference type="PROSITE-ProRule" id="PRU00169"/>
    </source>
</evidence>
<dbReference type="InterPro" id="IPR004358">
    <property type="entry name" value="Sig_transdc_His_kin-like_C"/>
</dbReference>
<dbReference type="InterPro" id="IPR011006">
    <property type="entry name" value="CheY-like_superfamily"/>
</dbReference>
<dbReference type="InterPro" id="IPR036890">
    <property type="entry name" value="HATPase_C_sf"/>
</dbReference>
<keyword evidence="3" id="KW-0597">Phosphoprotein</keyword>
<dbReference type="Gene3D" id="3.30.565.10">
    <property type="entry name" value="Histidine kinase-like ATPase, C-terminal domain"/>
    <property type="match status" value="1"/>
</dbReference>
<dbReference type="AlphaFoldDB" id="A0A564FZT2"/>
<dbReference type="EC" id="2.7.13.3" evidence="2"/>
<dbReference type="PANTHER" id="PTHR43065:SF49">
    <property type="entry name" value="HISTIDINE KINASE"/>
    <property type="match status" value="1"/>
</dbReference>
<evidence type="ECO:0000256" key="5">
    <source>
        <dbReference type="SAM" id="Coils"/>
    </source>
</evidence>
<proteinExistence type="predicted"/>
<evidence type="ECO:0000313" key="10">
    <source>
        <dbReference type="Proteomes" id="UP000401717"/>
    </source>
</evidence>
<dbReference type="SUPFAM" id="SSF52172">
    <property type="entry name" value="CheY-like"/>
    <property type="match status" value="1"/>
</dbReference>
<evidence type="ECO:0000259" key="7">
    <source>
        <dbReference type="PROSITE" id="PS50110"/>
    </source>
</evidence>
<dbReference type="Pfam" id="PF00512">
    <property type="entry name" value="HisKA"/>
    <property type="match status" value="1"/>
</dbReference>
<dbReference type="Proteomes" id="UP001055303">
    <property type="component" value="Unassembled WGS sequence"/>
</dbReference>
<comment type="catalytic activity">
    <reaction evidence="1">
        <text>ATP + protein L-histidine = ADP + protein N-phospho-L-histidine.</text>
        <dbReference type="EC" id="2.7.13.3"/>
    </reaction>
</comment>
<dbReference type="SUPFAM" id="SSF55874">
    <property type="entry name" value="ATPase domain of HSP90 chaperone/DNA topoisomerase II/histidine kinase"/>
    <property type="match status" value="1"/>
</dbReference>
<feature type="domain" description="Histidine kinase" evidence="6">
    <location>
        <begin position="194"/>
        <end position="415"/>
    </location>
</feature>
<dbReference type="InterPro" id="IPR003594">
    <property type="entry name" value="HATPase_dom"/>
</dbReference>
<accession>A0A564FZT2</accession>
<sequence>MTVPNNPLSERVLVLAPHGRDAALARQLLTESGLAALVVPSLSELVQGLAEIAGAALVTEETVRTADLTPLSGWIGEQPAWSDMPFIVLTRQGGADRSPTAARLTRILGNVSFLERPFHPTTLISVVTAALRGRRRQYEARARLEELRAREAELRELNVMLETRAAEAIGERAIAEEALRQSQKMEAVGQLTGGVAHDFNNLLTIIRSSVDFLRRPNLPEERRRRYMDAVSDTVDRAAKLTGQLLAFARRQALKPETFEVGACLRGIAEMLDTVTGARIRVVLEASDAPCHVYCDRSQFETALVNMAVNARDAMDGEGRLTLRLARNHPLPAIRGHASSRSTFVAIALTDTGTGIAPGDLARIFEPFFTTKEVGKGTGLGLSQVFGFAKQSGGDIDVVSEVGKGTTFTLYLPEVEAADTAAIEQSGETSTIDGAGRKVLVVEDNAEVGHFTTQILQDLGYAPE</sequence>
<dbReference type="PRINTS" id="PR00344">
    <property type="entry name" value="BCTRLSENSOR"/>
</dbReference>
<evidence type="ECO:0000313" key="11">
    <source>
        <dbReference type="Proteomes" id="UP001055303"/>
    </source>
</evidence>
<dbReference type="InterPro" id="IPR003661">
    <property type="entry name" value="HisK_dim/P_dom"/>
</dbReference>
<evidence type="ECO:0000313" key="9">
    <source>
        <dbReference type="EMBL" id="VUF13482.1"/>
    </source>
</evidence>
<dbReference type="GO" id="GO:0000155">
    <property type="term" value="F:phosphorelay sensor kinase activity"/>
    <property type="evidence" value="ECO:0007669"/>
    <property type="project" value="InterPro"/>
</dbReference>
<name>A0A564FZT2_9HYPH</name>
<evidence type="ECO:0000259" key="6">
    <source>
        <dbReference type="PROSITE" id="PS50109"/>
    </source>
</evidence>
<dbReference type="EMBL" id="BPQI01000009">
    <property type="protein sequence ID" value="GJD54570.1"/>
    <property type="molecule type" value="Genomic_DNA"/>
</dbReference>
<dbReference type="PANTHER" id="PTHR43065">
    <property type="entry name" value="SENSOR HISTIDINE KINASE"/>
    <property type="match status" value="1"/>
</dbReference>
<evidence type="ECO:0000256" key="3">
    <source>
        <dbReference type="ARBA" id="ARBA00022553"/>
    </source>
</evidence>
<evidence type="ECO:0000256" key="1">
    <source>
        <dbReference type="ARBA" id="ARBA00000085"/>
    </source>
</evidence>